<feature type="binding site" evidence="7">
    <location>
        <position position="340"/>
    </location>
    <ligand>
        <name>FMN</name>
        <dbReference type="ChEBI" id="CHEBI:58210"/>
    </ligand>
</feature>
<evidence type="ECO:0000256" key="4">
    <source>
        <dbReference type="ARBA" id="ARBA00023002"/>
    </source>
</evidence>
<feature type="binding site" evidence="7">
    <location>
        <position position="173"/>
    </location>
    <ligand>
        <name>FMN</name>
        <dbReference type="ChEBI" id="CHEBI:58210"/>
    </ligand>
</feature>
<protein>
    <recommendedName>
        <fullName evidence="9">FMN hydroxy acid dehydrogenase domain-containing protein</fullName>
    </recommendedName>
</protein>
<evidence type="ECO:0000256" key="2">
    <source>
        <dbReference type="ARBA" id="ARBA00022630"/>
    </source>
</evidence>
<keyword evidence="3 7" id="KW-0288">FMN</keyword>
<keyword evidence="2 7" id="KW-0285">Flavoprotein</keyword>
<dbReference type="InterPro" id="IPR037396">
    <property type="entry name" value="FMN_HAD"/>
</dbReference>
<evidence type="ECO:0000313" key="10">
    <source>
        <dbReference type="EMBL" id="KAF2162494.1"/>
    </source>
</evidence>
<comment type="similarity">
    <text evidence="5">Belongs to the FMN-dependent alpha-hydroxy acid dehydrogenase family.</text>
</comment>
<dbReference type="CDD" id="cd03332">
    <property type="entry name" value="LMO_FMN"/>
    <property type="match status" value="1"/>
</dbReference>
<feature type="active site" description="Proton acceptor" evidence="6">
    <location>
        <position position="342"/>
    </location>
</feature>
<accession>A0A6A6C5W0</accession>
<comment type="cofactor">
    <cofactor evidence="1">
        <name>FMN</name>
        <dbReference type="ChEBI" id="CHEBI:58210"/>
    </cofactor>
</comment>
<feature type="binding site" evidence="7">
    <location>
        <begin position="376"/>
        <end position="380"/>
    </location>
    <ligand>
        <name>FMN</name>
        <dbReference type="ChEBI" id="CHEBI:58210"/>
    </ligand>
</feature>
<feature type="region of interest" description="Disordered" evidence="8">
    <location>
        <begin position="1"/>
        <end position="31"/>
    </location>
</feature>
<evidence type="ECO:0000313" key="11">
    <source>
        <dbReference type="Proteomes" id="UP000799537"/>
    </source>
</evidence>
<dbReference type="Gene3D" id="3.20.20.70">
    <property type="entry name" value="Aldolase class I"/>
    <property type="match status" value="1"/>
</dbReference>
<dbReference type="InterPro" id="IPR000262">
    <property type="entry name" value="FMN-dep_DH"/>
</dbReference>
<dbReference type="Pfam" id="PF01070">
    <property type="entry name" value="FMN_dh"/>
    <property type="match status" value="1"/>
</dbReference>
<proteinExistence type="inferred from homology"/>
<dbReference type="GO" id="GO:0010181">
    <property type="term" value="F:FMN binding"/>
    <property type="evidence" value="ECO:0007669"/>
    <property type="project" value="InterPro"/>
</dbReference>
<dbReference type="InterPro" id="IPR012133">
    <property type="entry name" value="Alpha-hydoxy_acid_DH_FMN"/>
</dbReference>
<organism evidence="10 11">
    <name type="scientific">Zasmidium cellare ATCC 36951</name>
    <dbReference type="NCBI Taxonomy" id="1080233"/>
    <lineage>
        <taxon>Eukaryota</taxon>
        <taxon>Fungi</taxon>
        <taxon>Dikarya</taxon>
        <taxon>Ascomycota</taxon>
        <taxon>Pezizomycotina</taxon>
        <taxon>Dothideomycetes</taxon>
        <taxon>Dothideomycetidae</taxon>
        <taxon>Mycosphaerellales</taxon>
        <taxon>Mycosphaerellaceae</taxon>
        <taxon>Zasmidium</taxon>
    </lineage>
</organism>
<feature type="binding site" evidence="7">
    <location>
        <position position="175"/>
    </location>
    <ligand>
        <name>glyoxylate</name>
        <dbReference type="ChEBI" id="CHEBI:36655"/>
    </ligand>
</feature>
<feature type="binding site" evidence="7">
    <location>
        <position position="151"/>
    </location>
    <ligand>
        <name>FMN</name>
        <dbReference type="ChEBI" id="CHEBI:58210"/>
    </ligand>
</feature>
<dbReference type="FunFam" id="3.20.20.70:FF:000132">
    <property type="entry name" value="FMN dependent dehydrogenase"/>
    <property type="match status" value="1"/>
</dbReference>
<feature type="compositionally biased region" description="Polar residues" evidence="8">
    <location>
        <begin position="1"/>
        <end position="23"/>
    </location>
</feature>
<evidence type="ECO:0000259" key="9">
    <source>
        <dbReference type="PROSITE" id="PS51349"/>
    </source>
</evidence>
<feature type="binding site" evidence="7">
    <location>
        <position position="318"/>
    </location>
    <ligand>
        <name>FMN</name>
        <dbReference type="ChEBI" id="CHEBI:58210"/>
    </ligand>
</feature>
<feature type="binding site" evidence="7">
    <location>
        <position position="345"/>
    </location>
    <ligand>
        <name>glyoxylate</name>
        <dbReference type="ChEBI" id="CHEBI:36655"/>
    </ligand>
</feature>
<gene>
    <name evidence="10" type="ORF">M409DRAFT_27117</name>
</gene>
<evidence type="ECO:0000256" key="5">
    <source>
        <dbReference type="ARBA" id="ARBA00024042"/>
    </source>
</evidence>
<dbReference type="PIRSF" id="PIRSF000138">
    <property type="entry name" value="Al-hdrx_acd_dh"/>
    <property type="match status" value="1"/>
</dbReference>
<dbReference type="PROSITE" id="PS51349">
    <property type="entry name" value="FMN_HYDROXY_ACID_DH_2"/>
    <property type="match status" value="1"/>
</dbReference>
<feature type="binding site" evidence="7">
    <location>
        <position position="212"/>
    </location>
    <ligand>
        <name>glyoxylate</name>
        <dbReference type="ChEBI" id="CHEBI:36655"/>
    </ligand>
</feature>
<dbReference type="GO" id="GO:0016491">
    <property type="term" value="F:oxidoreductase activity"/>
    <property type="evidence" value="ECO:0007669"/>
    <property type="project" value="UniProtKB-KW"/>
</dbReference>
<feature type="binding site" evidence="7">
    <location>
        <begin position="122"/>
        <end position="124"/>
    </location>
    <ligand>
        <name>FMN</name>
        <dbReference type="ChEBI" id="CHEBI:58210"/>
    </ligand>
</feature>
<dbReference type="GeneID" id="54561702"/>
<dbReference type="RefSeq" id="XP_033663383.1">
    <property type="nucleotide sequence ID" value="XM_033808430.1"/>
</dbReference>
<feature type="binding site" evidence="7">
    <location>
        <position position="69"/>
    </location>
    <ligand>
        <name>glyoxylate</name>
        <dbReference type="ChEBI" id="CHEBI:36655"/>
    </ligand>
</feature>
<dbReference type="OrthoDB" id="25826at2759"/>
<dbReference type="PANTHER" id="PTHR10578:SF86">
    <property type="entry name" value="DEPENDENT DEHYDROGENASE, PUTATIVE (AFU_ORTHOLOGUE AFUA_6G02720)-RELATED"/>
    <property type="match status" value="1"/>
</dbReference>
<dbReference type="Proteomes" id="UP000799537">
    <property type="component" value="Unassembled WGS sequence"/>
</dbReference>
<dbReference type="InterPro" id="IPR008259">
    <property type="entry name" value="FMN_hydac_DH_AS"/>
</dbReference>
<dbReference type="EMBL" id="ML993613">
    <property type="protein sequence ID" value="KAF2162494.1"/>
    <property type="molecule type" value="Genomic_DNA"/>
</dbReference>
<evidence type="ECO:0000256" key="6">
    <source>
        <dbReference type="PIRSR" id="PIRSR000138-1"/>
    </source>
</evidence>
<feature type="domain" description="FMN hydroxy acid dehydrogenase" evidence="9">
    <location>
        <begin position="43"/>
        <end position="450"/>
    </location>
</feature>
<sequence length="453" mass="50270">MSENQGRTPSTKLSHVRQWNQPWDTPDPEAPSAYQRDIYSALSKPIFSTKPAQWEALAREKVPAENFGYVFGSASSNKTYHANIEAFDRYRLRPKMLVNATRRDLGVELFGTKYKSPIVVAPVGVQKIMHPDAEEATAKATKNLQIPMILSTAATRTTEQVAQANGDGDRWYQLYWPKPQEEAITVSLLNRAKANGYKVLVVTLDTFTLAWRPEDLDHSYLPFLWGDGCQIGHSDPVFNERYAEMEAEDTRSVSEKLAEAWDMMKRPGTPWGALKVLSNAQTLKRSRAWLDVMSSGTYRDWEQLKILKKLWDGPIVLKGIQTVEDAQKSVDYGVDGIIVSNHGGRQLDGAIASLDALAEIGADEKVKQSGLTILFDSGIRTGSDVLKALALGAKAVLVARPYMYGLAIGGQAGVEHVLKCILADTDNMLGQLGKQSVKDVGRDDLQFRRESKL</sequence>
<keyword evidence="11" id="KW-1185">Reference proteome</keyword>
<evidence type="ECO:0000256" key="1">
    <source>
        <dbReference type="ARBA" id="ARBA00001917"/>
    </source>
</evidence>
<dbReference type="AlphaFoldDB" id="A0A6A6C5W0"/>
<dbReference type="PROSITE" id="PS00557">
    <property type="entry name" value="FMN_HYDROXY_ACID_DH_1"/>
    <property type="match status" value="1"/>
</dbReference>
<dbReference type="SUPFAM" id="SSF51395">
    <property type="entry name" value="FMN-linked oxidoreductases"/>
    <property type="match status" value="1"/>
</dbReference>
<keyword evidence="4" id="KW-0560">Oxidoreductase</keyword>
<name>A0A6A6C5W0_ZASCE</name>
<evidence type="ECO:0000256" key="7">
    <source>
        <dbReference type="PIRSR" id="PIRSR000138-2"/>
    </source>
</evidence>
<feature type="binding site" evidence="7">
    <location>
        <position position="342"/>
    </location>
    <ligand>
        <name>glyoxylate</name>
        <dbReference type="ChEBI" id="CHEBI:36655"/>
    </ligand>
</feature>
<dbReference type="PANTHER" id="PTHR10578">
    <property type="entry name" value="S -2-HYDROXY-ACID OXIDASE-RELATED"/>
    <property type="match status" value="1"/>
</dbReference>
<dbReference type="InterPro" id="IPR013785">
    <property type="entry name" value="Aldolase_TIM"/>
</dbReference>
<evidence type="ECO:0000256" key="8">
    <source>
        <dbReference type="SAM" id="MobiDB-lite"/>
    </source>
</evidence>
<reference evidence="10" key="1">
    <citation type="journal article" date="2020" name="Stud. Mycol.">
        <title>101 Dothideomycetes genomes: a test case for predicting lifestyles and emergence of pathogens.</title>
        <authorList>
            <person name="Haridas S."/>
            <person name="Albert R."/>
            <person name="Binder M."/>
            <person name="Bloem J."/>
            <person name="Labutti K."/>
            <person name="Salamov A."/>
            <person name="Andreopoulos B."/>
            <person name="Baker S."/>
            <person name="Barry K."/>
            <person name="Bills G."/>
            <person name="Bluhm B."/>
            <person name="Cannon C."/>
            <person name="Castanera R."/>
            <person name="Culley D."/>
            <person name="Daum C."/>
            <person name="Ezra D."/>
            <person name="Gonzalez J."/>
            <person name="Henrissat B."/>
            <person name="Kuo A."/>
            <person name="Liang C."/>
            <person name="Lipzen A."/>
            <person name="Lutzoni F."/>
            <person name="Magnuson J."/>
            <person name="Mondo S."/>
            <person name="Nolan M."/>
            <person name="Ohm R."/>
            <person name="Pangilinan J."/>
            <person name="Park H.-J."/>
            <person name="Ramirez L."/>
            <person name="Alfaro M."/>
            <person name="Sun H."/>
            <person name="Tritt A."/>
            <person name="Yoshinaga Y."/>
            <person name="Zwiers L.-H."/>
            <person name="Turgeon B."/>
            <person name="Goodwin S."/>
            <person name="Spatafora J."/>
            <person name="Crous P."/>
            <person name="Grigoriev I."/>
        </authorList>
    </citation>
    <scope>NUCLEOTIDE SEQUENCE</scope>
    <source>
        <strain evidence="10">ATCC 36951</strain>
    </source>
</reference>
<evidence type="ECO:0000256" key="3">
    <source>
        <dbReference type="ARBA" id="ARBA00022643"/>
    </source>
</evidence>
<feature type="binding site" evidence="7">
    <location>
        <position position="203"/>
    </location>
    <ligand>
        <name>FMN</name>
        <dbReference type="ChEBI" id="CHEBI:58210"/>
    </ligand>
</feature>
<dbReference type="InterPro" id="IPR037350">
    <property type="entry name" value="LMO_FMN"/>
</dbReference>